<dbReference type="VEuPathDB" id="VectorBase:BGLB026329"/>
<reference evidence="6" key="1">
    <citation type="submission" date="2020-05" db="UniProtKB">
        <authorList>
            <consortium name="EnsemblMetazoa"/>
        </authorList>
    </citation>
    <scope>IDENTIFICATION</scope>
    <source>
        <strain evidence="6">BB02</strain>
    </source>
</reference>
<evidence type="ECO:0000256" key="4">
    <source>
        <dbReference type="SAM" id="SignalP"/>
    </source>
</evidence>
<protein>
    <recommendedName>
        <fullName evidence="5">Serpin domain-containing protein</fullName>
    </recommendedName>
</protein>
<dbReference type="EnsemblMetazoa" id="BGLB026329-RA">
    <property type="protein sequence ID" value="BGLB026329-PA"/>
    <property type="gene ID" value="BGLB026329"/>
</dbReference>
<evidence type="ECO:0000313" key="7">
    <source>
        <dbReference type="Proteomes" id="UP000076420"/>
    </source>
</evidence>
<dbReference type="InterPro" id="IPR042185">
    <property type="entry name" value="Serpin_sf_2"/>
</dbReference>
<dbReference type="KEGG" id="bgt:106063657"/>
<dbReference type="VEuPathDB" id="VectorBase:BGLAX_034522"/>
<dbReference type="PANTHER" id="PTHR11461:SF211">
    <property type="entry name" value="GH10112P-RELATED"/>
    <property type="match status" value="1"/>
</dbReference>
<feature type="compositionally biased region" description="Low complexity" evidence="3">
    <location>
        <begin position="366"/>
        <end position="417"/>
    </location>
</feature>
<gene>
    <name evidence="6" type="primary">106063657</name>
</gene>
<comment type="similarity">
    <text evidence="1 2">Belongs to the serpin family.</text>
</comment>
<keyword evidence="4" id="KW-0732">Signal</keyword>
<dbReference type="SUPFAM" id="SSF56574">
    <property type="entry name" value="Serpins"/>
    <property type="match status" value="1"/>
</dbReference>
<dbReference type="Gene3D" id="3.30.497.10">
    <property type="entry name" value="Antithrombin, subunit I, domain 2"/>
    <property type="match status" value="1"/>
</dbReference>
<dbReference type="InterPro" id="IPR036186">
    <property type="entry name" value="Serpin_sf"/>
</dbReference>
<organism evidence="6 7">
    <name type="scientific">Biomphalaria glabrata</name>
    <name type="common">Bloodfluke planorb</name>
    <name type="synonym">Freshwater snail</name>
    <dbReference type="NCBI Taxonomy" id="6526"/>
    <lineage>
        <taxon>Eukaryota</taxon>
        <taxon>Metazoa</taxon>
        <taxon>Spiralia</taxon>
        <taxon>Lophotrochozoa</taxon>
        <taxon>Mollusca</taxon>
        <taxon>Gastropoda</taxon>
        <taxon>Heterobranchia</taxon>
        <taxon>Euthyneura</taxon>
        <taxon>Panpulmonata</taxon>
        <taxon>Hygrophila</taxon>
        <taxon>Lymnaeoidea</taxon>
        <taxon>Planorbidae</taxon>
        <taxon>Biomphalaria</taxon>
    </lineage>
</organism>
<feature type="signal peptide" evidence="4">
    <location>
        <begin position="1"/>
        <end position="21"/>
    </location>
</feature>
<evidence type="ECO:0000259" key="5">
    <source>
        <dbReference type="SMART" id="SM00093"/>
    </source>
</evidence>
<dbReference type="Pfam" id="PF00079">
    <property type="entry name" value="Serpin"/>
    <property type="match status" value="1"/>
</dbReference>
<dbReference type="GO" id="GO:0005615">
    <property type="term" value="C:extracellular space"/>
    <property type="evidence" value="ECO:0007669"/>
    <property type="project" value="InterPro"/>
</dbReference>
<feature type="region of interest" description="Disordered" evidence="3">
    <location>
        <begin position="352"/>
        <end position="417"/>
    </location>
</feature>
<dbReference type="InterPro" id="IPR023796">
    <property type="entry name" value="Serpin_dom"/>
</dbReference>
<evidence type="ECO:0000313" key="6">
    <source>
        <dbReference type="EnsemblMetazoa" id="BGLB026329-PA"/>
    </source>
</evidence>
<dbReference type="SMART" id="SM00093">
    <property type="entry name" value="SERPIN"/>
    <property type="match status" value="1"/>
</dbReference>
<dbReference type="OrthoDB" id="9440847at2759"/>
<evidence type="ECO:0000256" key="1">
    <source>
        <dbReference type="ARBA" id="ARBA00009500"/>
    </source>
</evidence>
<sequence length="453" mass="51082">MFSLRCIAAVAVFCCLCGCYGQSDVEELARAVTRFSKKQIQSWVQKDNWYYSLSPLSSHITISFLHYASVGDTRQRLGHALEVETITDPHEIYHDLLQELNSSSCLSVFNSMWTNPSFYMYPMFLNGMLSYFSAPSMNFIMGVDTQHWIDQWLYRLTNHTLEHLIRERDITLSTNQASVNVLMLNTTWSTPFLPEDTVEGNFTVEKNYIVVPAYFMRRLGFFQTKDLGFAKVVRFPLKNPRFSFYIVTSADMPKLEHTIAREDFDLSSLFDNMTTSYVDLSLPRLNITVSVDLQDDLDYMNCSSIYRGNAQFFRMTDVGVWVGKTITVYSITVDESGLVVMSASSAITGYGMNDAEPTPATNTPESNTQATNTPASNTTATNTPESNTPATNTPATNNPATNNPATNTPVAGSTTPTTYTTDSPFLYFVADDKYKMILFQGKVRKVHEHYPFV</sequence>
<dbReference type="AlphaFoldDB" id="A0A2C9L2F4"/>
<evidence type="ECO:0000256" key="3">
    <source>
        <dbReference type="SAM" id="MobiDB-lite"/>
    </source>
</evidence>
<dbReference type="InterPro" id="IPR042178">
    <property type="entry name" value="Serpin_sf_1"/>
</dbReference>
<dbReference type="Proteomes" id="UP000076420">
    <property type="component" value="Unassembled WGS sequence"/>
</dbReference>
<proteinExistence type="inferred from homology"/>
<dbReference type="Gene3D" id="2.30.39.10">
    <property type="entry name" value="Alpha-1-antitrypsin, domain 1"/>
    <property type="match status" value="1"/>
</dbReference>
<feature type="domain" description="Serpin" evidence="5">
    <location>
        <begin position="33"/>
        <end position="446"/>
    </location>
</feature>
<feature type="chain" id="PRO_5013310909" description="Serpin domain-containing protein" evidence="4">
    <location>
        <begin position="22"/>
        <end position="453"/>
    </location>
</feature>
<name>A0A2C9L2F4_BIOGL</name>
<dbReference type="PANTHER" id="PTHR11461">
    <property type="entry name" value="SERINE PROTEASE INHIBITOR, SERPIN"/>
    <property type="match status" value="1"/>
</dbReference>
<dbReference type="InterPro" id="IPR000215">
    <property type="entry name" value="Serpin_fam"/>
</dbReference>
<dbReference type="GO" id="GO:0004867">
    <property type="term" value="F:serine-type endopeptidase inhibitor activity"/>
    <property type="evidence" value="ECO:0007669"/>
    <property type="project" value="InterPro"/>
</dbReference>
<accession>A0A2C9L2F4</accession>
<evidence type="ECO:0000256" key="2">
    <source>
        <dbReference type="RuleBase" id="RU000411"/>
    </source>
</evidence>